<accession>A0AAJ5W001</accession>
<keyword evidence="1" id="KW-0472">Membrane</keyword>
<gene>
    <name evidence="2" type="ORF">P0Y48_08615</name>
</gene>
<keyword evidence="1" id="KW-1133">Transmembrane helix</keyword>
<organism evidence="2 3">
    <name type="scientific">Candidatus Microbacterium phytovorans</name>
    <dbReference type="NCBI Taxonomy" id="3121374"/>
    <lineage>
        <taxon>Bacteria</taxon>
        <taxon>Bacillati</taxon>
        <taxon>Actinomycetota</taxon>
        <taxon>Actinomycetes</taxon>
        <taxon>Micrococcales</taxon>
        <taxon>Microbacteriaceae</taxon>
        <taxon>Microbacterium</taxon>
    </lineage>
</organism>
<protein>
    <submittedName>
        <fullName evidence="2">Uncharacterized protein</fullName>
    </submittedName>
</protein>
<evidence type="ECO:0000256" key="1">
    <source>
        <dbReference type="SAM" id="Phobius"/>
    </source>
</evidence>
<dbReference type="EMBL" id="CP119321">
    <property type="protein sequence ID" value="WEK12539.1"/>
    <property type="molecule type" value="Genomic_DNA"/>
</dbReference>
<evidence type="ECO:0000313" key="3">
    <source>
        <dbReference type="Proteomes" id="UP001213972"/>
    </source>
</evidence>
<evidence type="ECO:0000313" key="2">
    <source>
        <dbReference type="EMBL" id="WEK12539.1"/>
    </source>
</evidence>
<dbReference type="AlphaFoldDB" id="A0AAJ5W001"/>
<sequence>MADDEDEFGPVGSLIAGVIVFVVSVVAFAAAEVGVRWASSPFTGEGGQPEWERAFGSAIAAVTAATVAKIWLNRRRKS</sequence>
<proteinExistence type="predicted"/>
<name>A0AAJ5W001_9MICO</name>
<dbReference type="Proteomes" id="UP001213972">
    <property type="component" value="Chromosome"/>
</dbReference>
<feature type="transmembrane region" description="Helical" evidence="1">
    <location>
        <begin position="12"/>
        <end position="34"/>
    </location>
</feature>
<feature type="transmembrane region" description="Helical" evidence="1">
    <location>
        <begin position="54"/>
        <end position="72"/>
    </location>
</feature>
<keyword evidence="1" id="KW-0812">Transmembrane</keyword>
<reference evidence="2" key="1">
    <citation type="submission" date="2023-03" db="EMBL/GenBank/DDBJ databases">
        <title>Andean soil-derived lignocellulolytic bacterial consortium as a source of novel taxa and putative plastic-active enzymes.</title>
        <authorList>
            <person name="Diaz-Garcia L."/>
            <person name="Chuvochina M."/>
            <person name="Feuerriegel G."/>
            <person name="Bunk B."/>
            <person name="Sproer C."/>
            <person name="Streit W.R."/>
            <person name="Rodriguez L.M."/>
            <person name="Overmann J."/>
            <person name="Jimenez D.J."/>
        </authorList>
    </citation>
    <scope>NUCLEOTIDE SEQUENCE</scope>
    <source>
        <strain evidence="2">MAG 4610</strain>
    </source>
</reference>